<dbReference type="InterPro" id="IPR003838">
    <property type="entry name" value="ABC3_permease_C"/>
</dbReference>
<evidence type="ECO:0000313" key="10">
    <source>
        <dbReference type="EMBL" id="TMO68822.1"/>
    </source>
</evidence>
<feature type="transmembrane region" description="Helical" evidence="7">
    <location>
        <begin position="360"/>
        <end position="387"/>
    </location>
</feature>
<evidence type="ECO:0000259" key="9">
    <source>
        <dbReference type="Pfam" id="PF12704"/>
    </source>
</evidence>
<organism evidence="10 13">
    <name type="scientific">Pseudoalteromonas aurantia</name>
    <dbReference type="NCBI Taxonomy" id="43654"/>
    <lineage>
        <taxon>Bacteria</taxon>
        <taxon>Pseudomonadati</taxon>
        <taxon>Pseudomonadota</taxon>
        <taxon>Gammaproteobacteria</taxon>
        <taxon>Alteromonadales</taxon>
        <taxon>Pseudoalteromonadaceae</taxon>
        <taxon>Pseudoalteromonas</taxon>
    </lineage>
</organism>
<reference evidence="10 13" key="1">
    <citation type="submission" date="2018-01" db="EMBL/GenBank/DDBJ databases">
        <authorList>
            <person name="Paulsen S."/>
            <person name="Gram L.K."/>
        </authorList>
    </citation>
    <scope>NUCLEOTIDE SEQUENCE [LARGE SCALE GENOMIC DNA]</scope>
    <source>
        <strain evidence="10 13">S3790</strain>
        <strain evidence="11">S3895</strain>
    </source>
</reference>
<feature type="domain" description="ABC3 transporter permease C-terminal" evidence="8">
    <location>
        <begin position="274"/>
        <end position="394"/>
    </location>
</feature>
<dbReference type="Pfam" id="PF02687">
    <property type="entry name" value="FtsX"/>
    <property type="match status" value="2"/>
</dbReference>
<dbReference type="PANTHER" id="PTHR30572:SF4">
    <property type="entry name" value="ABC TRANSPORTER PERMEASE YTRF"/>
    <property type="match status" value="1"/>
</dbReference>
<feature type="transmembrane region" description="Helical" evidence="7">
    <location>
        <begin position="267"/>
        <end position="292"/>
    </location>
</feature>
<feature type="transmembrane region" description="Helical" evidence="7">
    <location>
        <begin position="419"/>
        <end position="441"/>
    </location>
</feature>
<evidence type="ECO:0000313" key="11">
    <source>
        <dbReference type="EMBL" id="TMO78089.1"/>
    </source>
</evidence>
<comment type="caution">
    <text evidence="10">The sequence shown here is derived from an EMBL/GenBank/DDBJ whole genome shotgun (WGS) entry which is preliminary data.</text>
</comment>
<evidence type="ECO:0000256" key="6">
    <source>
        <dbReference type="ARBA" id="ARBA00038076"/>
    </source>
</evidence>
<comment type="similarity">
    <text evidence="6">Belongs to the ABC-4 integral membrane protein family.</text>
</comment>
<dbReference type="GO" id="GO:0005886">
    <property type="term" value="C:plasma membrane"/>
    <property type="evidence" value="ECO:0007669"/>
    <property type="project" value="UniProtKB-SubCell"/>
</dbReference>
<keyword evidence="4 7" id="KW-1133">Transmembrane helix</keyword>
<dbReference type="OrthoDB" id="9770036at2"/>
<keyword evidence="12" id="KW-1185">Reference proteome</keyword>
<evidence type="ECO:0000256" key="4">
    <source>
        <dbReference type="ARBA" id="ARBA00022989"/>
    </source>
</evidence>
<dbReference type="PANTHER" id="PTHR30572">
    <property type="entry name" value="MEMBRANE COMPONENT OF TRANSPORTER-RELATED"/>
    <property type="match status" value="1"/>
</dbReference>
<evidence type="ECO:0000259" key="8">
    <source>
        <dbReference type="Pfam" id="PF02687"/>
    </source>
</evidence>
<dbReference type="EMBL" id="PNBW01000017">
    <property type="protein sequence ID" value="TMO78089.1"/>
    <property type="molecule type" value="Genomic_DNA"/>
</dbReference>
<feature type="domain" description="MacB-like periplasmic core" evidence="9">
    <location>
        <begin position="425"/>
        <end position="647"/>
    </location>
</feature>
<dbReference type="EMBL" id="PNBX01000029">
    <property type="protein sequence ID" value="TMO68822.1"/>
    <property type="molecule type" value="Genomic_DNA"/>
</dbReference>
<dbReference type="AlphaFoldDB" id="A0A5S3VAP1"/>
<keyword evidence="2" id="KW-1003">Cell membrane</keyword>
<feature type="transmembrane region" description="Helical" evidence="7">
    <location>
        <begin position="743"/>
        <end position="761"/>
    </location>
</feature>
<feature type="domain" description="ABC3 transporter permease C-terminal" evidence="8">
    <location>
        <begin position="690"/>
        <end position="797"/>
    </location>
</feature>
<evidence type="ECO:0000313" key="13">
    <source>
        <dbReference type="Proteomes" id="UP000307217"/>
    </source>
</evidence>
<evidence type="ECO:0000256" key="1">
    <source>
        <dbReference type="ARBA" id="ARBA00004651"/>
    </source>
</evidence>
<proteinExistence type="inferred from homology"/>
<evidence type="ECO:0000256" key="3">
    <source>
        <dbReference type="ARBA" id="ARBA00022692"/>
    </source>
</evidence>
<keyword evidence="5 7" id="KW-0472">Membrane</keyword>
<gene>
    <name evidence="10" type="ORF">CWC19_07850</name>
    <name evidence="11" type="ORF">CWC20_02795</name>
</gene>
<feature type="transmembrane region" description="Helical" evidence="7">
    <location>
        <begin position="681"/>
        <end position="706"/>
    </location>
</feature>
<dbReference type="RefSeq" id="WP_138591360.1">
    <property type="nucleotide sequence ID" value="NZ_PNBW01000017.1"/>
</dbReference>
<accession>A0A5S3VAP1</accession>
<dbReference type="Proteomes" id="UP000307217">
    <property type="component" value="Unassembled WGS sequence"/>
</dbReference>
<evidence type="ECO:0000256" key="2">
    <source>
        <dbReference type="ARBA" id="ARBA00022475"/>
    </source>
</evidence>
<dbReference type="InterPro" id="IPR050250">
    <property type="entry name" value="Macrolide_Exporter_MacB"/>
</dbReference>
<feature type="transmembrane region" description="Helical" evidence="7">
    <location>
        <begin position="773"/>
        <end position="793"/>
    </location>
</feature>
<feature type="transmembrane region" description="Helical" evidence="7">
    <location>
        <begin position="319"/>
        <end position="340"/>
    </location>
</feature>
<dbReference type="InterPro" id="IPR025857">
    <property type="entry name" value="MacB_PCD"/>
</dbReference>
<comment type="subcellular location">
    <subcellularLocation>
        <location evidence="1">Cell membrane</location>
        <topology evidence="1">Multi-pass membrane protein</topology>
    </subcellularLocation>
</comment>
<feature type="transmembrane region" description="Helical" evidence="7">
    <location>
        <begin position="20"/>
        <end position="42"/>
    </location>
</feature>
<protein>
    <submittedName>
        <fullName evidence="10">ABC transporter permease</fullName>
    </submittedName>
</protein>
<sequence>MHIYSDIKYTLRGLAKKPGFSALAILVMASGIGLSVYLFSFMNVMLFKPMPFEGGERFIQVFTSQNGSRIQGMLNLHDYHEIKQNLTGVSTLSAYRNQTVTVSKQDGTRRVEATDSRANIFSFTQTQPILGRTFSEAEDKVGAPRVVVIGYELWQNMFAGQATILNQSLRINNEPHQIIGVMPKGYFFPYNADLWRPLRDNVEQVSREANAQVRGLLLRDEDTPITELDQQLKLIMQRLEARYPTANNGIGAYALTPNMISADGGMAVAYTMHIAAVLILILASVNVGNLLLSRAVERSHETAIRVALGAPKGRLISQLLWESIIICSVGGFIGLCMIGWGLEVTQVITNQFYTDRPPFWWQFGIDAYTLKLFFAFLLATILITGLLPALKSVNGDFNAVLRDGTRGALGKNAGRLNTLLVIGEIFLSITILLVAAVIIIASKKATEANYGANIDNVMVSRLQLPDNQYDTAERKVAFVNTLKASLATAPQFKQLIIASALPGMISHRPSIAVEGKEYIQQGKASYPRVNHIAVSAGSLKHLEIGLIAGRYFNHADDQPNTHTVIVTQSFVTQLMHTEQPIGKRVRVVNDSTNTLQWATIVGVVEHTIQTRPNRIEASMPSIFQPYSQTPRDSMVIATRINGKITPTANTLRQAVHTIDPQLAIYHVELYNTALARHMAPLAFVSNILGLFGLASFVLAGCGIYGVMSNTIAQRLQEMGVKRALGANEHHIMREFMYSSTKQLLWGLIPGLGIGIALGFAMSTTLNVSPLELLSIAGILSVGLAGVVLIATYMPTKRSLDMEPSHALHYQ</sequence>
<keyword evidence="3 7" id="KW-0812">Transmembrane</keyword>
<dbReference type="GO" id="GO:0022857">
    <property type="term" value="F:transmembrane transporter activity"/>
    <property type="evidence" value="ECO:0007669"/>
    <property type="project" value="TreeGrafter"/>
</dbReference>
<dbReference type="Proteomes" id="UP000307164">
    <property type="component" value="Unassembled WGS sequence"/>
</dbReference>
<evidence type="ECO:0000313" key="12">
    <source>
        <dbReference type="Proteomes" id="UP000307164"/>
    </source>
</evidence>
<name>A0A5S3VAP1_9GAMM</name>
<evidence type="ECO:0000256" key="5">
    <source>
        <dbReference type="ARBA" id="ARBA00023136"/>
    </source>
</evidence>
<reference evidence="10" key="3">
    <citation type="submission" date="2019-09" db="EMBL/GenBank/DDBJ databases">
        <title>Co-occurence of chitin degradation, pigmentation and bioactivity in marine Pseudoalteromonas.</title>
        <authorList>
            <person name="Sonnenschein E.C."/>
            <person name="Bech P.K."/>
        </authorList>
    </citation>
    <scope>NUCLEOTIDE SEQUENCE</scope>
    <source>
        <strain evidence="10">S3790</strain>
        <strain evidence="11">S3895</strain>
    </source>
</reference>
<feature type="domain" description="MacB-like periplasmic core" evidence="9">
    <location>
        <begin position="21"/>
        <end position="203"/>
    </location>
</feature>
<dbReference type="Pfam" id="PF12704">
    <property type="entry name" value="MacB_PCD"/>
    <property type="match status" value="2"/>
</dbReference>
<evidence type="ECO:0000256" key="7">
    <source>
        <dbReference type="SAM" id="Phobius"/>
    </source>
</evidence>
<reference evidence="12 13" key="2">
    <citation type="submission" date="2019-06" db="EMBL/GenBank/DDBJ databases">
        <title>Co-occurence of chitin degradation, pigmentation and bioactivity in marine Pseudoalteromonas.</title>
        <authorList>
            <person name="Sonnenschein E.C."/>
            <person name="Bech P.K."/>
        </authorList>
    </citation>
    <scope>NUCLEOTIDE SEQUENCE [LARGE SCALE GENOMIC DNA]</scope>
    <source>
        <strain evidence="13">S3790</strain>
        <strain evidence="12">S3895</strain>
    </source>
</reference>